<keyword evidence="2" id="KW-1185">Reference proteome</keyword>
<protein>
    <submittedName>
        <fullName evidence="1">Uncharacterized protein</fullName>
    </submittedName>
</protein>
<dbReference type="STRING" id="1123010.SAMN02745724_00433"/>
<reference evidence="1 2" key="1">
    <citation type="submission" date="2016-10" db="EMBL/GenBank/DDBJ databases">
        <authorList>
            <person name="de Groot N.N."/>
        </authorList>
    </citation>
    <scope>NUCLEOTIDE SEQUENCE [LARGE SCALE GENOMIC DNA]</scope>
    <source>
        <strain evidence="1 2">DSM 6059</strain>
    </source>
</reference>
<dbReference type="RefSeq" id="WP_091979420.1">
    <property type="nucleotide sequence ID" value="NZ_FOLO01000002.1"/>
</dbReference>
<dbReference type="EMBL" id="FOLO01000002">
    <property type="protein sequence ID" value="SFB90342.1"/>
    <property type="molecule type" value="Genomic_DNA"/>
</dbReference>
<gene>
    <name evidence="1" type="ORF">SAMN02745724_00433</name>
</gene>
<organism evidence="1 2">
    <name type="scientific">Pseudoalteromonas denitrificans DSM 6059</name>
    <dbReference type="NCBI Taxonomy" id="1123010"/>
    <lineage>
        <taxon>Bacteria</taxon>
        <taxon>Pseudomonadati</taxon>
        <taxon>Pseudomonadota</taxon>
        <taxon>Gammaproteobacteria</taxon>
        <taxon>Alteromonadales</taxon>
        <taxon>Pseudoalteromonadaceae</taxon>
        <taxon>Pseudoalteromonas</taxon>
    </lineage>
</organism>
<evidence type="ECO:0000313" key="1">
    <source>
        <dbReference type="EMBL" id="SFB90342.1"/>
    </source>
</evidence>
<sequence length="93" mass="11024">MTSRDLTIQKGRFDFTFSLIEQNNEISYLVVISFDGEEVNQIPFNRISPCSPFLYLLQKGHKVCTLPFVDLEVERFRLWSWNLVSEAMQKRVY</sequence>
<accession>A0A1I1EUH9</accession>
<dbReference type="AlphaFoldDB" id="A0A1I1EUH9"/>
<dbReference type="Proteomes" id="UP000198862">
    <property type="component" value="Unassembled WGS sequence"/>
</dbReference>
<proteinExistence type="predicted"/>
<name>A0A1I1EUH9_9GAMM</name>
<evidence type="ECO:0000313" key="2">
    <source>
        <dbReference type="Proteomes" id="UP000198862"/>
    </source>
</evidence>